<dbReference type="InterPro" id="IPR003439">
    <property type="entry name" value="ABC_transporter-like_ATP-bd"/>
</dbReference>
<dbReference type="Gene3D" id="3.40.50.300">
    <property type="entry name" value="P-loop containing nucleotide triphosphate hydrolases"/>
    <property type="match status" value="1"/>
</dbReference>
<evidence type="ECO:0000313" key="5">
    <source>
        <dbReference type="EMBL" id="GGG09111.1"/>
    </source>
</evidence>
<dbReference type="InterPro" id="IPR017871">
    <property type="entry name" value="ABC_transporter-like_CS"/>
</dbReference>
<evidence type="ECO:0000256" key="3">
    <source>
        <dbReference type="ARBA" id="ARBA00022840"/>
    </source>
</evidence>
<name>A0ABQ1W2S0_9BACL</name>
<dbReference type="SUPFAM" id="SSF52540">
    <property type="entry name" value="P-loop containing nucleoside triphosphate hydrolases"/>
    <property type="match status" value="1"/>
</dbReference>
<dbReference type="InterPro" id="IPR050763">
    <property type="entry name" value="ABC_transporter_ATP-binding"/>
</dbReference>
<dbReference type="GO" id="GO:0005524">
    <property type="term" value="F:ATP binding"/>
    <property type="evidence" value="ECO:0007669"/>
    <property type="project" value="UniProtKB-KW"/>
</dbReference>
<sequence>MIRVDEITREYRQWKRYAGLMGSIRGLFSREYTTINAVNQVSFTIDQGEAVGYIGPNGAGKSTMIKMLTGILVPTAGELTVNNLIPHMNRKEIAKHIGIVFGQRSQLWWDLPVSDSFELHKRIYHVSDEAYRKNMDIFMELLNLKAFISQPVRQLSLGQRMRAEIGLALLHDPEIIFLDEPTIGLDVVAKDSIRSFLKYINKERNATIFLTSHDLKDIEEICPRLLIVNQGKLIFDGAVRDFKANISSGKLLTIEFQFDPGTLEFEDAILIADEGARKMYKIEKGLSFINTFIGRISEKYIITDFSLQDYDIEQVIRMYYQGLESESDLQGDLSKVVS</sequence>
<dbReference type="Pfam" id="PF00005">
    <property type="entry name" value="ABC_tran"/>
    <property type="match status" value="1"/>
</dbReference>
<reference evidence="6" key="1">
    <citation type="journal article" date="2019" name="Int. J. Syst. Evol. Microbiol.">
        <title>The Global Catalogue of Microorganisms (GCM) 10K type strain sequencing project: providing services to taxonomists for standard genome sequencing and annotation.</title>
        <authorList>
            <consortium name="The Broad Institute Genomics Platform"/>
            <consortium name="The Broad Institute Genome Sequencing Center for Infectious Disease"/>
            <person name="Wu L."/>
            <person name="Ma J."/>
        </authorList>
    </citation>
    <scope>NUCLEOTIDE SEQUENCE [LARGE SCALE GENOMIC DNA]</scope>
    <source>
        <strain evidence="6">CGMCC 1.15420</strain>
    </source>
</reference>
<protein>
    <submittedName>
        <fullName evidence="5">Daunorubicin ABC transporter ATP-binding protein</fullName>
    </submittedName>
</protein>
<keyword evidence="1" id="KW-0813">Transport</keyword>
<accession>A0ABQ1W2S0</accession>
<dbReference type="PROSITE" id="PS00211">
    <property type="entry name" value="ABC_TRANSPORTER_1"/>
    <property type="match status" value="1"/>
</dbReference>
<gene>
    <name evidence="5" type="ORF">GCM10010913_33650</name>
</gene>
<dbReference type="InterPro" id="IPR003593">
    <property type="entry name" value="AAA+_ATPase"/>
</dbReference>
<dbReference type="RefSeq" id="WP_120461606.1">
    <property type="nucleotide sequence ID" value="NZ_BMIW01000027.1"/>
</dbReference>
<evidence type="ECO:0000259" key="4">
    <source>
        <dbReference type="PROSITE" id="PS50893"/>
    </source>
</evidence>
<keyword evidence="6" id="KW-1185">Reference proteome</keyword>
<organism evidence="5 6">
    <name type="scientific">Paenibacillus aceti</name>
    <dbReference type="NCBI Taxonomy" id="1820010"/>
    <lineage>
        <taxon>Bacteria</taxon>
        <taxon>Bacillati</taxon>
        <taxon>Bacillota</taxon>
        <taxon>Bacilli</taxon>
        <taxon>Bacillales</taxon>
        <taxon>Paenibacillaceae</taxon>
        <taxon>Paenibacillus</taxon>
    </lineage>
</organism>
<evidence type="ECO:0000256" key="1">
    <source>
        <dbReference type="ARBA" id="ARBA00022448"/>
    </source>
</evidence>
<evidence type="ECO:0000256" key="2">
    <source>
        <dbReference type="ARBA" id="ARBA00022741"/>
    </source>
</evidence>
<keyword evidence="3 5" id="KW-0067">ATP-binding</keyword>
<dbReference type="SMART" id="SM00382">
    <property type="entry name" value="AAA"/>
    <property type="match status" value="1"/>
</dbReference>
<dbReference type="EMBL" id="BMIW01000027">
    <property type="protein sequence ID" value="GGG09111.1"/>
    <property type="molecule type" value="Genomic_DNA"/>
</dbReference>
<dbReference type="InterPro" id="IPR027417">
    <property type="entry name" value="P-loop_NTPase"/>
</dbReference>
<keyword evidence="2" id="KW-0547">Nucleotide-binding</keyword>
<feature type="domain" description="ABC transporter" evidence="4">
    <location>
        <begin position="2"/>
        <end position="255"/>
    </location>
</feature>
<comment type="caution">
    <text evidence="5">The sequence shown here is derived from an EMBL/GenBank/DDBJ whole genome shotgun (WGS) entry which is preliminary data.</text>
</comment>
<dbReference type="PROSITE" id="PS50893">
    <property type="entry name" value="ABC_TRANSPORTER_2"/>
    <property type="match status" value="1"/>
</dbReference>
<evidence type="ECO:0000313" key="6">
    <source>
        <dbReference type="Proteomes" id="UP000608420"/>
    </source>
</evidence>
<dbReference type="PANTHER" id="PTHR42711">
    <property type="entry name" value="ABC TRANSPORTER ATP-BINDING PROTEIN"/>
    <property type="match status" value="1"/>
</dbReference>
<dbReference type="PANTHER" id="PTHR42711:SF1">
    <property type="entry name" value="ABC-TRANSPORT PROTEIN, ATP-BINDING COMPONENT"/>
    <property type="match status" value="1"/>
</dbReference>
<dbReference type="Proteomes" id="UP000608420">
    <property type="component" value="Unassembled WGS sequence"/>
</dbReference>
<proteinExistence type="predicted"/>